<protein>
    <submittedName>
        <fullName evidence="1">Uncharacterized protein</fullName>
    </submittedName>
</protein>
<proteinExistence type="predicted"/>
<reference evidence="1" key="1">
    <citation type="journal article" date="2023" name="Mol. Phylogenet. Evol.">
        <title>Genome-scale phylogeny and comparative genomics of the fungal order Sordariales.</title>
        <authorList>
            <person name="Hensen N."/>
            <person name="Bonometti L."/>
            <person name="Westerberg I."/>
            <person name="Brannstrom I.O."/>
            <person name="Guillou S."/>
            <person name="Cros-Aarteil S."/>
            <person name="Calhoun S."/>
            <person name="Haridas S."/>
            <person name="Kuo A."/>
            <person name="Mondo S."/>
            <person name="Pangilinan J."/>
            <person name="Riley R."/>
            <person name="LaButti K."/>
            <person name="Andreopoulos B."/>
            <person name="Lipzen A."/>
            <person name="Chen C."/>
            <person name="Yan M."/>
            <person name="Daum C."/>
            <person name="Ng V."/>
            <person name="Clum A."/>
            <person name="Steindorff A."/>
            <person name="Ohm R.A."/>
            <person name="Martin F."/>
            <person name="Silar P."/>
            <person name="Natvig D.O."/>
            <person name="Lalanne C."/>
            <person name="Gautier V."/>
            <person name="Ament-Velasquez S.L."/>
            <person name="Kruys A."/>
            <person name="Hutchinson M.I."/>
            <person name="Powell A.J."/>
            <person name="Barry K."/>
            <person name="Miller A.N."/>
            <person name="Grigoriev I.V."/>
            <person name="Debuchy R."/>
            <person name="Gladieux P."/>
            <person name="Hiltunen Thoren M."/>
            <person name="Johannesson H."/>
        </authorList>
    </citation>
    <scope>NUCLEOTIDE SEQUENCE</scope>
    <source>
        <strain evidence="1">CBS 958.72</strain>
    </source>
</reference>
<dbReference type="AlphaFoldDB" id="A0AAE0KBJ3"/>
<keyword evidence="2" id="KW-1185">Reference proteome</keyword>
<evidence type="ECO:0000313" key="1">
    <source>
        <dbReference type="EMBL" id="KAK3372980.1"/>
    </source>
</evidence>
<comment type="caution">
    <text evidence="1">The sequence shown here is derived from an EMBL/GenBank/DDBJ whole genome shotgun (WGS) entry which is preliminary data.</text>
</comment>
<evidence type="ECO:0000313" key="2">
    <source>
        <dbReference type="Proteomes" id="UP001287356"/>
    </source>
</evidence>
<organism evidence="1 2">
    <name type="scientific">Lasiosphaeria ovina</name>
    <dbReference type="NCBI Taxonomy" id="92902"/>
    <lineage>
        <taxon>Eukaryota</taxon>
        <taxon>Fungi</taxon>
        <taxon>Dikarya</taxon>
        <taxon>Ascomycota</taxon>
        <taxon>Pezizomycotina</taxon>
        <taxon>Sordariomycetes</taxon>
        <taxon>Sordariomycetidae</taxon>
        <taxon>Sordariales</taxon>
        <taxon>Lasiosphaeriaceae</taxon>
        <taxon>Lasiosphaeria</taxon>
    </lineage>
</organism>
<gene>
    <name evidence="1" type="ORF">B0T24DRAFT_248687</name>
</gene>
<reference evidence="1" key="2">
    <citation type="submission" date="2023-06" db="EMBL/GenBank/DDBJ databases">
        <authorList>
            <consortium name="Lawrence Berkeley National Laboratory"/>
            <person name="Haridas S."/>
            <person name="Hensen N."/>
            <person name="Bonometti L."/>
            <person name="Westerberg I."/>
            <person name="Brannstrom I.O."/>
            <person name="Guillou S."/>
            <person name="Cros-Aarteil S."/>
            <person name="Calhoun S."/>
            <person name="Kuo A."/>
            <person name="Mondo S."/>
            <person name="Pangilinan J."/>
            <person name="Riley R."/>
            <person name="Labutti K."/>
            <person name="Andreopoulos B."/>
            <person name="Lipzen A."/>
            <person name="Chen C."/>
            <person name="Yanf M."/>
            <person name="Daum C."/>
            <person name="Ng V."/>
            <person name="Clum A."/>
            <person name="Steindorff A."/>
            <person name="Ohm R."/>
            <person name="Martin F."/>
            <person name="Silar P."/>
            <person name="Natvig D."/>
            <person name="Lalanne C."/>
            <person name="Gautier V."/>
            <person name="Ament-Velasquez S.L."/>
            <person name="Kruys A."/>
            <person name="Hutchinson M.I."/>
            <person name="Powell A.J."/>
            <person name="Barry K."/>
            <person name="Miller A.N."/>
            <person name="Grigoriev I.V."/>
            <person name="Debuchy R."/>
            <person name="Gladieux P."/>
            <person name="Thoren M.H."/>
            <person name="Johannesson H."/>
        </authorList>
    </citation>
    <scope>NUCLEOTIDE SEQUENCE</scope>
    <source>
        <strain evidence="1">CBS 958.72</strain>
    </source>
</reference>
<accession>A0AAE0KBJ3</accession>
<dbReference type="EMBL" id="JAULSN010000004">
    <property type="protein sequence ID" value="KAK3372980.1"/>
    <property type="molecule type" value="Genomic_DNA"/>
</dbReference>
<name>A0AAE0KBJ3_9PEZI</name>
<dbReference type="Proteomes" id="UP001287356">
    <property type="component" value="Unassembled WGS sequence"/>
</dbReference>
<sequence length="94" mass="10713">MANRVRYCTVSVFMVLAGYSIPVPPLQKGEDNLWFATKSYFDPLSSSQDEFAPSNSIRSCLVRRFFWSFRHLALTASQWLQFATKRPNCVATVG</sequence>